<keyword evidence="7" id="KW-0175">Coiled coil</keyword>
<dbReference type="InterPro" id="IPR036890">
    <property type="entry name" value="HATPase_C_sf"/>
</dbReference>
<gene>
    <name evidence="9" type="ORF">GCM10011309_12930</name>
</gene>
<dbReference type="Pfam" id="PF12860">
    <property type="entry name" value="PAS_7"/>
    <property type="match status" value="1"/>
</dbReference>
<dbReference type="InterPro" id="IPR003594">
    <property type="entry name" value="HATPase_dom"/>
</dbReference>
<dbReference type="EC" id="2.7.13.3" evidence="2"/>
<dbReference type="GO" id="GO:0005886">
    <property type="term" value="C:plasma membrane"/>
    <property type="evidence" value="ECO:0007669"/>
    <property type="project" value="TreeGrafter"/>
</dbReference>
<keyword evidence="3" id="KW-0597">Phosphoprotein</keyword>
<protein>
    <recommendedName>
        <fullName evidence="2">histidine kinase</fullName>
        <ecNumber evidence="2">2.7.13.3</ecNumber>
    </recommendedName>
</protein>
<dbReference type="PANTHER" id="PTHR43047:SF72">
    <property type="entry name" value="OSMOSENSING HISTIDINE PROTEIN KINASE SLN1"/>
    <property type="match status" value="1"/>
</dbReference>
<keyword evidence="10" id="KW-1185">Reference proteome</keyword>
<dbReference type="Pfam" id="PF02518">
    <property type="entry name" value="HATPase_c"/>
    <property type="match status" value="1"/>
</dbReference>
<sequence>MNPLRQFQDFKTPDVPLSDMFEGIDQIKTGVAIYDQDLNLLFANQTIRGYLPELYRKLDSGLPMKAAILAQSRDISPGLSQDKYEERADYIVSTIRNCGTLEVSTPEGLTLKSTYDKTSHGLYVITTTDISDHVKAKHELDEARQEAETANAAKTDFLANMSHEIRTPMSGVFMAAQLLQQRLQMTNQTELAGLADILISSAQHLSAIINDVLDLSKIEAGQLDIKVSENSLTDMLSKFKKSQDYVAKELGLNLKLVIDPNIPERLIYDSVRVTQCVTNLVSNAFKFTESGSVTVAVLYSSQTHVVTIHVVDTGIGIAKTEYPRVFGQFEQATQQASTAHKGAGLGLMISRNLARLMGGDITLTSELGRGSIFTLTFKTRNPLSKPNLSAEKNVPTQNVQYLRTA</sequence>
<evidence type="ECO:0000256" key="1">
    <source>
        <dbReference type="ARBA" id="ARBA00000085"/>
    </source>
</evidence>
<dbReference type="PROSITE" id="PS50109">
    <property type="entry name" value="HIS_KIN"/>
    <property type="match status" value="1"/>
</dbReference>
<feature type="domain" description="Histidine kinase" evidence="8">
    <location>
        <begin position="160"/>
        <end position="381"/>
    </location>
</feature>
<dbReference type="SMART" id="SM00388">
    <property type="entry name" value="HisKA"/>
    <property type="match status" value="1"/>
</dbReference>
<dbReference type="AlphaFoldDB" id="A0A918KJN6"/>
<dbReference type="GO" id="GO:0009927">
    <property type="term" value="F:histidine phosphotransfer kinase activity"/>
    <property type="evidence" value="ECO:0007669"/>
    <property type="project" value="TreeGrafter"/>
</dbReference>
<keyword evidence="5" id="KW-0418">Kinase</keyword>
<evidence type="ECO:0000313" key="10">
    <source>
        <dbReference type="Proteomes" id="UP000600865"/>
    </source>
</evidence>
<dbReference type="RefSeq" id="WP_189582962.1">
    <property type="nucleotide sequence ID" value="NZ_BMYV01000001.1"/>
</dbReference>
<evidence type="ECO:0000256" key="5">
    <source>
        <dbReference type="ARBA" id="ARBA00022777"/>
    </source>
</evidence>
<evidence type="ECO:0000256" key="2">
    <source>
        <dbReference type="ARBA" id="ARBA00012438"/>
    </source>
</evidence>
<dbReference type="InterPro" id="IPR036097">
    <property type="entry name" value="HisK_dim/P_sf"/>
</dbReference>
<dbReference type="Pfam" id="PF00512">
    <property type="entry name" value="HisKA"/>
    <property type="match status" value="1"/>
</dbReference>
<comment type="caution">
    <text evidence="9">The sequence shown here is derived from an EMBL/GenBank/DDBJ whole genome shotgun (WGS) entry which is preliminary data.</text>
</comment>
<dbReference type="PANTHER" id="PTHR43047">
    <property type="entry name" value="TWO-COMPONENT HISTIDINE PROTEIN KINASE"/>
    <property type="match status" value="1"/>
</dbReference>
<dbReference type="SMART" id="SM00387">
    <property type="entry name" value="HATPase_c"/>
    <property type="match status" value="1"/>
</dbReference>
<dbReference type="GO" id="GO:0000155">
    <property type="term" value="F:phosphorelay sensor kinase activity"/>
    <property type="evidence" value="ECO:0007669"/>
    <property type="project" value="InterPro"/>
</dbReference>
<keyword evidence="6" id="KW-0902">Two-component regulatory system</keyword>
<accession>A0A918KJN6</accession>
<dbReference type="EMBL" id="BMYV01000001">
    <property type="protein sequence ID" value="GGX64248.1"/>
    <property type="molecule type" value="Genomic_DNA"/>
</dbReference>
<dbReference type="CDD" id="cd00082">
    <property type="entry name" value="HisKA"/>
    <property type="match status" value="1"/>
</dbReference>
<evidence type="ECO:0000256" key="4">
    <source>
        <dbReference type="ARBA" id="ARBA00022679"/>
    </source>
</evidence>
<evidence type="ECO:0000256" key="6">
    <source>
        <dbReference type="ARBA" id="ARBA00023012"/>
    </source>
</evidence>
<evidence type="ECO:0000313" key="9">
    <source>
        <dbReference type="EMBL" id="GGX64248.1"/>
    </source>
</evidence>
<keyword evidence="4" id="KW-0808">Transferase</keyword>
<evidence type="ECO:0000259" key="8">
    <source>
        <dbReference type="PROSITE" id="PS50109"/>
    </source>
</evidence>
<dbReference type="PRINTS" id="PR00344">
    <property type="entry name" value="BCTRLSENSOR"/>
</dbReference>
<dbReference type="InterPro" id="IPR005467">
    <property type="entry name" value="His_kinase_dom"/>
</dbReference>
<dbReference type="Gene3D" id="3.30.565.10">
    <property type="entry name" value="Histidine kinase-like ATPase, C-terminal domain"/>
    <property type="match status" value="1"/>
</dbReference>
<dbReference type="Gene3D" id="1.10.287.130">
    <property type="match status" value="1"/>
</dbReference>
<feature type="coiled-coil region" evidence="7">
    <location>
        <begin position="133"/>
        <end position="160"/>
    </location>
</feature>
<proteinExistence type="predicted"/>
<organism evidence="9 10">
    <name type="scientific">Litorimonas cladophorae</name>
    <dbReference type="NCBI Taxonomy" id="1220491"/>
    <lineage>
        <taxon>Bacteria</taxon>
        <taxon>Pseudomonadati</taxon>
        <taxon>Pseudomonadota</taxon>
        <taxon>Alphaproteobacteria</taxon>
        <taxon>Maricaulales</taxon>
        <taxon>Robiginitomaculaceae</taxon>
    </lineage>
</organism>
<reference evidence="9 10" key="1">
    <citation type="journal article" date="2014" name="Int. J. Syst. Evol. Microbiol.">
        <title>Complete genome sequence of Corynebacterium casei LMG S-19264T (=DSM 44701T), isolated from a smear-ripened cheese.</title>
        <authorList>
            <consortium name="US DOE Joint Genome Institute (JGI-PGF)"/>
            <person name="Walter F."/>
            <person name="Albersmeier A."/>
            <person name="Kalinowski J."/>
            <person name="Ruckert C."/>
        </authorList>
    </citation>
    <scope>NUCLEOTIDE SEQUENCE [LARGE SCALE GENOMIC DNA]</scope>
    <source>
        <strain evidence="9 10">KCTC 23968</strain>
    </source>
</reference>
<evidence type="ECO:0000256" key="7">
    <source>
        <dbReference type="SAM" id="Coils"/>
    </source>
</evidence>
<evidence type="ECO:0000256" key="3">
    <source>
        <dbReference type="ARBA" id="ARBA00022553"/>
    </source>
</evidence>
<dbReference type="Proteomes" id="UP000600865">
    <property type="component" value="Unassembled WGS sequence"/>
</dbReference>
<dbReference type="InterPro" id="IPR003661">
    <property type="entry name" value="HisK_dim/P_dom"/>
</dbReference>
<dbReference type="InterPro" id="IPR004358">
    <property type="entry name" value="Sig_transdc_His_kin-like_C"/>
</dbReference>
<dbReference type="FunFam" id="3.30.565.10:FF:000010">
    <property type="entry name" value="Sensor histidine kinase RcsC"/>
    <property type="match status" value="1"/>
</dbReference>
<dbReference type="SUPFAM" id="SSF47384">
    <property type="entry name" value="Homodimeric domain of signal transducing histidine kinase"/>
    <property type="match status" value="1"/>
</dbReference>
<name>A0A918KJN6_9PROT</name>
<dbReference type="SUPFAM" id="SSF55874">
    <property type="entry name" value="ATPase domain of HSP90 chaperone/DNA topoisomerase II/histidine kinase"/>
    <property type="match status" value="1"/>
</dbReference>
<comment type="catalytic activity">
    <reaction evidence="1">
        <text>ATP + protein L-histidine = ADP + protein N-phospho-L-histidine.</text>
        <dbReference type="EC" id="2.7.13.3"/>
    </reaction>
</comment>